<name>A0A2K3M2E9_TRIPR</name>
<sequence>DSTYTESSIRFGSSSKMTHLFPTATEVKNVPMHTIKHTLSKFIKTNFTITPAMSLTEEEAQLSAYVFHPFNDLGEILFKLDGFEGIRKDFMTLCPAKIVETEIAHMMALKVNWTQKQMLTPTKWTLPPAFVHSINKGDTIEEIIEEYAKYWMPDFENLSHV</sequence>
<evidence type="ECO:0000313" key="2">
    <source>
        <dbReference type="Proteomes" id="UP000236291"/>
    </source>
</evidence>
<feature type="non-terminal residue" evidence="1">
    <location>
        <position position="1"/>
    </location>
</feature>
<comment type="caution">
    <text evidence="1">The sequence shown here is derived from an EMBL/GenBank/DDBJ whole genome shotgun (WGS) entry which is preliminary data.</text>
</comment>
<reference evidence="1 2" key="1">
    <citation type="journal article" date="2014" name="Am. J. Bot.">
        <title>Genome assembly and annotation for red clover (Trifolium pratense; Fabaceae).</title>
        <authorList>
            <person name="Istvanek J."/>
            <person name="Jaros M."/>
            <person name="Krenek A."/>
            <person name="Repkova J."/>
        </authorList>
    </citation>
    <scope>NUCLEOTIDE SEQUENCE [LARGE SCALE GENOMIC DNA]</scope>
    <source>
        <strain evidence="2">cv. Tatra</strain>
        <tissue evidence="1">Young leaves</tissue>
    </source>
</reference>
<dbReference type="ExpressionAtlas" id="A0A2K3M2E9">
    <property type="expression patterns" value="baseline"/>
</dbReference>
<dbReference type="EMBL" id="ASHM01047651">
    <property type="protein sequence ID" value="PNX84969.1"/>
    <property type="molecule type" value="Genomic_DNA"/>
</dbReference>
<gene>
    <name evidence="1" type="ORF">L195_g041034</name>
</gene>
<reference evidence="1 2" key="2">
    <citation type="journal article" date="2017" name="Front. Plant Sci.">
        <title>Gene Classification and Mining of Molecular Markers Useful in Red Clover (Trifolium pratense) Breeding.</title>
        <authorList>
            <person name="Istvanek J."/>
            <person name="Dluhosova J."/>
            <person name="Dluhos P."/>
            <person name="Patkova L."/>
            <person name="Nedelnik J."/>
            <person name="Repkova J."/>
        </authorList>
    </citation>
    <scope>NUCLEOTIDE SEQUENCE [LARGE SCALE GENOMIC DNA]</scope>
    <source>
        <strain evidence="2">cv. Tatra</strain>
        <tissue evidence="1">Young leaves</tissue>
    </source>
</reference>
<organism evidence="1 2">
    <name type="scientific">Trifolium pratense</name>
    <name type="common">Red clover</name>
    <dbReference type="NCBI Taxonomy" id="57577"/>
    <lineage>
        <taxon>Eukaryota</taxon>
        <taxon>Viridiplantae</taxon>
        <taxon>Streptophyta</taxon>
        <taxon>Embryophyta</taxon>
        <taxon>Tracheophyta</taxon>
        <taxon>Spermatophyta</taxon>
        <taxon>Magnoliopsida</taxon>
        <taxon>eudicotyledons</taxon>
        <taxon>Gunneridae</taxon>
        <taxon>Pentapetalae</taxon>
        <taxon>rosids</taxon>
        <taxon>fabids</taxon>
        <taxon>Fabales</taxon>
        <taxon>Fabaceae</taxon>
        <taxon>Papilionoideae</taxon>
        <taxon>50 kb inversion clade</taxon>
        <taxon>NPAAA clade</taxon>
        <taxon>Hologalegina</taxon>
        <taxon>IRL clade</taxon>
        <taxon>Trifolieae</taxon>
        <taxon>Trifolium</taxon>
    </lineage>
</organism>
<proteinExistence type="predicted"/>
<protein>
    <submittedName>
        <fullName evidence="1">Uncharacterized protein</fullName>
    </submittedName>
</protein>
<dbReference type="AlphaFoldDB" id="A0A2K3M2E9"/>
<evidence type="ECO:0000313" key="1">
    <source>
        <dbReference type="EMBL" id="PNX84969.1"/>
    </source>
</evidence>
<accession>A0A2K3M2E9</accession>
<dbReference type="Proteomes" id="UP000236291">
    <property type="component" value="Unassembled WGS sequence"/>
</dbReference>